<evidence type="ECO:0000256" key="3">
    <source>
        <dbReference type="ARBA" id="ARBA00022741"/>
    </source>
</evidence>
<dbReference type="PROSITE" id="PS00108">
    <property type="entry name" value="PROTEIN_KINASE_ST"/>
    <property type="match status" value="1"/>
</dbReference>
<dbReference type="PANTHER" id="PTHR24342:SF20">
    <property type="entry name" value="MYOSIN LIGHT CHAIN KINASE, SMOOTH MUSCLE"/>
    <property type="match status" value="1"/>
</dbReference>
<dbReference type="Pfam" id="PF00069">
    <property type="entry name" value="Pkinase"/>
    <property type="match status" value="1"/>
</dbReference>
<dbReference type="InterPro" id="IPR000719">
    <property type="entry name" value="Prot_kinase_dom"/>
</dbReference>
<dbReference type="Gene3D" id="3.30.200.20">
    <property type="entry name" value="Phosphorylase Kinase, domain 1"/>
    <property type="match status" value="1"/>
</dbReference>
<sequence>GSFGVVHRAKEKATGRTYVVKFVPTPTEAERNAVNNEANIMKQLNHPKLLHLHEVFSEPNETALVLEFLSGGELFDRIADDGYTMNEAEVIKYIRQLLEGLQYMHENHIVHLDIKPENIMCETSRSTDIKLVDFGLATKLNPQDEVRVTTATPEFAAPEIADHNPVGFYTDMWAVGVLAYILLSGTSPFAGSDTMETLRNVSRASYDFNDDAFRDVSDKAKDFISKLLIKAPEYA</sequence>
<name>A0A0R3WKT2_HYDTA</name>
<evidence type="ECO:0000313" key="9">
    <source>
        <dbReference type="WBParaSite" id="TTAC_0000134601-mRNA-1"/>
    </source>
</evidence>
<evidence type="ECO:0000256" key="4">
    <source>
        <dbReference type="ARBA" id="ARBA00022777"/>
    </source>
</evidence>
<evidence type="ECO:0000313" key="7">
    <source>
        <dbReference type="EMBL" id="VDM17826.1"/>
    </source>
</evidence>
<evidence type="ECO:0000313" key="8">
    <source>
        <dbReference type="Proteomes" id="UP000274429"/>
    </source>
</evidence>
<keyword evidence="5" id="KW-0067">ATP-binding</keyword>
<evidence type="ECO:0000256" key="1">
    <source>
        <dbReference type="ARBA" id="ARBA00022527"/>
    </source>
</evidence>
<dbReference type="EMBL" id="UYWX01000265">
    <property type="protein sequence ID" value="VDM17826.1"/>
    <property type="molecule type" value="Genomic_DNA"/>
</dbReference>
<protein>
    <submittedName>
        <fullName evidence="9">Protein kinase domain-containing protein</fullName>
    </submittedName>
</protein>
<dbReference type="PANTHER" id="PTHR24342">
    <property type="entry name" value="SERINE/THREONINE-PROTEIN KINASE 17"/>
    <property type="match status" value="1"/>
</dbReference>
<evidence type="ECO:0000256" key="2">
    <source>
        <dbReference type="ARBA" id="ARBA00022679"/>
    </source>
</evidence>
<keyword evidence="3" id="KW-0547">Nucleotide-binding</keyword>
<dbReference type="GO" id="GO:0005634">
    <property type="term" value="C:nucleus"/>
    <property type="evidence" value="ECO:0007669"/>
    <property type="project" value="TreeGrafter"/>
</dbReference>
<dbReference type="InterPro" id="IPR011009">
    <property type="entry name" value="Kinase-like_dom_sf"/>
</dbReference>
<dbReference type="Proteomes" id="UP000274429">
    <property type="component" value="Unassembled WGS sequence"/>
</dbReference>
<reference evidence="7 8" key="2">
    <citation type="submission" date="2018-11" db="EMBL/GenBank/DDBJ databases">
        <authorList>
            <consortium name="Pathogen Informatics"/>
        </authorList>
    </citation>
    <scope>NUCLEOTIDE SEQUENCE [LARGE SCALE GENOMIC DNA]</scope>
</reference>
<dbReference type="GO" id="GO:0043065">
    <property type="term" value="P:positive regulation of apoptotic process"/>
    <property type="evidence" value="ECO:0007669"/>
    <property type="project" value="TreeGrafter"/>
</dbReference>
<dbReference type="STRING" id="6205.A0A0R3WKT2"/>
<dbReference type="GO" id="GO:0004674">
    <property type="term" value="F:protein serine/threonine kinase activity"/>
    <property type="evidence" value="ECO:0007669"/>
    <property type="project" value="UniProtKB-KW"/>
</dbReference>
<dbReference type="SMART" id="SM00220">
    <property type="entry name" value="S_TKc"/>
    <property type="match status" value="1"/>
</dbReference>
<dbReference type="AlphaFoldDB" id="A0A0R3WKT2"/>
<gene>
    <name evidence="7" type="ORF">TTAC_LOCUS1333</name>
</gene>
<reference evidence="9" key="1">
    <citation type="submission" date="2017-02" db="UniProtKB">
        <authorList>
            <consortium name="WormBaseParasite"/>
        </authorList>
    </citation>
    <scope>IDENTIFICATION</scope>
</reference>
<dbReference type="Gene3D" id="1.10.510.10">
    <property type="entry name" value="Transferase(Phosphotransferase) domain 1"/>
    <property type="match status" value="1"/>
</dbReference>
<keyword evidence="1" id="KW-0723">Serine/threonine-protein kinase</keyword>
<keyword evidence="8" id="KW-1185">Reference proteome</keyword>
<dbReference type="InterPro" id="IPR008271">
    <property type="entry name" value="Ser/Thr_kinase_AS"/>
</dbReference>
<evidence type="ECO:0000259" key="6">
    <source>
        <dbReference type="PROSITE" id="PS50011"/>
    </source>
</evidence>
<proteinExistence type="predicted"/>
<dbReference type="OrthoDB" id="504170at2759"/>
<dbReference type="WBParaSite" id="TTAC_0000134601-mRNA-1">
    <property type="protein sequence ID" value="TTAC_0000134601-mRNA-1"/>
    <property type="gene ID" value="TTAC_0000134601"/>
</dbReference>
<keyword evidence="4" id="KW-0418">Kinase</keyword>
<dbReference type="GO" id="GO:0005524">
    <property type="term" value="F:ATP binding"/>
    <property type="evidence" value="ECO:0007669"/>
    <property type="project" value="UniProtKB-KW"/>
</dbReference>
<accession>A0A0R3WKT2</accession>
<keyword evidence="2" id="KW-0808">Transferase</keyword>
<feature type="domain" description="Protein kinase" evidence="6">
    <location>
        <begin position="1"/>
        <end position="235"/>
    </location>
</feature>
<dbReference type="SUPFAM" id="SSF56112">
    <property type="entry name" value="Protein kinase-like (PK-like)"/>
    <property type="match status" value="1"/>
</dbReference>
<dbReference type="GO" id="GO:0035556">
    <property type="term" value="P:intracellular signal transduction"/>
    <property type="evidence" value="ECO:0007669"/>
    <property type="project" value="TreeGrafter"/>
</dbReference>
<evidence type="ECO:0000256" key="5">
    <source>
        <dbReference type="ARBA" id="ARBA00022840"/>
    </source>
</evidence>
<dbReference type="PROSITE" id="PS50011">
    <property type="entry name" value="PROTEIN_KINASE_DOM"/>
    <property type="match status" value="1"/>
</dbReference>
<organism evidence="9">
    <name type="scientific">Hydatigena taeniaeformis</name>
    <name type="common">Feline tapeworm</name>
    <name type="synonym">Taenia taeniaeformis</name>
    <dbReference type="NCBI Taxonomy" id="6205"/>
    <lineage>
        <taxon>Eukaryota</taxon>
        <taxon>Metazoa</taxon>
        <taxon>Spiralia</taxon>
        <taxon>Lophotrochozoa</taxon>
        <taxon>Platyhelminthes</taxon>
        <taxon>Cestoda</taxon>
        <taxon>Eucestoda</taxon>
        <taxon>Cyclophyllidea</taxon>
        <taxon>Taeniidae</taxon>
        <taxon>Hydatigera</taxon>
    </lineage>
</organism>